<accession>A0A849CB72</accession>
<sequence>MKVASRWITALLIPLLLTIPGGCGFFDSDSSKSSSYNRGKLCSEFSEFFKSELSLNVQEYDMGDFDKPIGWTSACFPSRAGGLAAGELSMIAASSEGDQMASASFELQKGFAEEAWLAPGNKFRVQAGEWVGRMEISNMELTDEQTRKAIEFLVRVTQDVRDAA</sequence>
<organism evidence="1 2">
    <name type="scientific">Nocardia uniformis</name>
    <dbReference type="NCBI Taxonomy" id="53432"/>
    <lineage>
        <taxon>Bacteria</taxon>
        <taxon>Bacillati</taxon>
        <taxon>Actinomycetota</taxon>
        <taxon>Actinomycetes</taxon>
        <taxon>Mycobacteriales</taxon>
        <taxon>Nocardiaceae</taxon>
        <taxon>Nocardia</taxon>
    </lineage>
</organism>
<keyword evidence="2" id="KW-1185">Reference proteome</keyword>
<gene>
    <name evidence="1" type="ORF">HLB23_39500</name>
</gene>
<dbReference type="EMBL" id="JABELX010000029">
    <property type="protein sequence ID" value="NNH75874.1"/>
    <property type="molecule type" value="Genomic_DNA"/>
</dbReference>
<dbReference type="RefSeq" id="WP_170264453.1">
    <property type="nucleotide sequence ID" value="NZ_JABELX010000029.1"/>
</dbReference>
<proteinExistence type="predicted"/>
<dbReference type="AlphaFoldDB" id="A0A849CB72"/>
<dbReference type="Proteomes" id="UP000586827">
    <property type="component" value="Unassembled WGS sequence"/>
</dbReference>
<evidence type="ECO:0000313" key="1">
    <source>
        <dbReference type="EMBL" id="NNH75874.1"/>
    </source>
</evidence>
<protein>
    <submittedName>
        <fullName evidence="1">Uncharacterized protein</fullName>
    </submittedName>
</protein>
<name>A0A849CB72_9NOCA</name>
<comment type="caution">
    <text evidence="1">The sequence shown here is derived from an EMBL/GenBank/DDBJ whole genome shotgun (WGS) entry which is preliminary data.</text>
</comment>
<reference evidence="1 2" key="1">
    <citation type="submission" date="2020-05" db="EMBL/GenBank/DDBJ databases">
        <title>MicrobeNet Type strains.</title>
        <authorList>
            <person name="Nicholson A.C."/>
        </authorList>
    </citation>
    <scope>NUCLEOTIDE SEQUENCE [LARGE SCALE GENOMIC DNA]</scope>
    <source>
        <strain evidence="1 2">JCM 3224</strain>
    </source>
</reference>
<evidence type="ECO:0000313" key="2">
    <source>
        <dbReference type="Proteomes" id="UP000586827"/>
    </source>
</evidence>